<comment type="similarity">
    <text evidence="10">Belongs to the mitochondrial carrier (TC 2.A.29) family. SLC25A38 subfamily.</text>
</comment>
<protein>
    <recommendedName>
        <fullName evidence="10">Mitochondrial glycine transporter</fullName>
    </recommendedName>
    <alternativeName>
        <fullName evidence="10">Solute carrier family 25 member 38 homolog</fullName>
    </alternativeName>
</protein>
<organism evidence="12 13">
    <name type="scientific">Phyllotreta striolata</name>
    <name type="common">Striped flea beetle</name>
    <name type="synonym">Crioceris striolata</name>
    <dbReference type="NCBI Taxonomy" id="444603"/>
    <lineage>
        <taxon>Eukaryota</taxon>
        <taxon>Metazoa</taxon>
        <taxon>Ecdysozoa</taxon>
        <taxon>Arthropoda</taxon>
        <taxon>Hexapoda</taxon>
        <taxon>Insecta</taxon>
        <taxon>Pterygota</taxon>
        <taxon>Neoptera</taxon>
        <taxon>Endopterygota</taxon>
        <taxon>Coleoptera</taxon>
        <taxon>Polyphaga</taxon>
        <taxon>Cucujiformia</taxon>
        <taxon>Chrysomeloidea</taxon>
        <taxon>Chrysomelidae</taxon>
        <taxon>Galerucinae</taxon>
        <taxon>Alticini</taxon>
        <taxon>Phyllotreta</taxon>
    </lineage>
</organism>
<feature type="repeat" description="Solcar" evidence="11">
    <location>
        <begin position="220"/>
        <end position="304"/>
    </location>
</feature>
<evidence type="ECO:0000256" key="9">
    <source>
        <dbReference type="ARBA" id="ARBA00034060"/>
    </source>
</evidence>
<dbReference type="EMBL" id="OU900094">
    <property type="protein sequence ID" value="CAG9853663.1"/>
    <property type="molecule type" value="Genomic_DNA"/>
</dbReference>
<dbReference type="Gene3D" id="1.50.40.10">
    <property type="entry name" value="Mitochondrial carrier domain"/>
    <property type="match status" value="1"/>
</dbReference>
<dbReference type="SUPFAM" id="SSF103506">
    <property type="entry name" value="Mitochondrial carrier"/>
    <property type="match status" value="1"/>
</dbReference>
<keyword evidence="7 10" id="KW-0496">Mitochondrion</keyword>
<evidence type="ECO:0000256" key="11">
    <source>
        <dbReference type="PROSITE-ProRule" id="PRU00282"/>
    </source>
</evidence>
<dbReference type="InterPro" id="IPR030847">
    <property type="entry name" value="Hem25/SLC25A38"/>
</dbReference>
<comment type="function">
    <text evidence="10">Mitochondrial glycine transporter that imports glycine into the mitochondrial matrix. Plays an important role in providing glycine for the first enzymatic step in heme biosynthesis, the condensation of glycine with succinyl-CoA to produce 5-aminolevulinate (ALA) in the miochondrial matrix.</text>
</comment>
<gene>
    <name evidence="12" type="ORF">PHYEVI_LOCUS135</name>
</gene>
<evidence type="ECO:0000256" key="8">
    <source>
        <dbReference type="ARBA" id="ARBA00023136"/>
    </source>
</evidence>
<keyword evidence="5 10" id="KW-0999">Mitochondrion inner membrane</keyword>
<evidence type="ECO:0000256" key="1">
    <source>
        <dbReference type="ARBA" id="ARBA00004141"/>
    </source>
</evidence>
<keyword evidence="3 10" id="KW-0812">Transmembrane</keyword>
<dbReference type="InterPro" id="IPR002067">
    <property type="entry name" value="MCP"/>
</dbReference>
<evidence type="ECO:0000256" key="10">
    <source>
        <dbReference type="HAMAP-Rule" id="MF_03064"/>
    </source>
</evidence>
<name>A0A9N9XLH7_PHYSR</name>
<keyword evidence="8 10" id="KW-0472">Membrane</keyword>
<sequence length="309" mass="34327">MAFQNQYQFTKMINNRYKDDVYYSHLLQNSTVRAFLSGSTSGVICTVLLQPLDVVKTRLQNLSGSVTTSTNGKPLFTTIISNIIKEESIKGFWKGTTPTLVKTVPGIGLYFGLLTHIKSYVFNNRVLNPTESVLVGIAARSIAGAALMPLTVVKTRVESGVYNYAGVTVAIGEIFKTEGLKGLTRGLVPTIFRDAPYAGIYLMLYTQSKSLIPKDIYTNNSTVANFSCAVISSTLACLVTQPPDVFKTQMQLYPHKFNGMWPVIIDVYVRHGAVGYFQGILPRLMRRTLVAAISWTLYEKIMKSSKRKY</sequence>
<dbReference type="InterPro" id="IPR023395">
    <property type="entry name" value="MCP_dom_sf"/>
</dbReference>
<evidence type="ECO:0000256" key="5">
    <source>
        <dbReference type="ARBA" id="ARBA00022792"/>
    </source>
</evidence>
<dbReference type="OrthoDB" id="1924968at2759"/>
<dbReference type="PANTHER" id="PTHR46181">
    <property type="entry name" value="MITOCHONDRIAL GLYCINE TRANSPORTER"/>
    <property type="match status" value="1"/>
</dbReference>
<dbReference type="HAMAP" id="MF_03064">
    <property type="entry name" value="SLC25A38"/>
    <property type="match status" value="1"/>
</dbReference>
<feature type="repeat" description="Solcar" evidence="11">
    <location>
        <begin position="29"/>
        <end position="120"/>
    </location>
</feature>
<keyword evidence="13" id="KW-1185">Reference proteome</keyword>
<feature type="repeat" description="Solcar" evidence="11">
    <location>
        <begin position="131"/>
        <end position="211"/>
    </location>
</feature>
<dbReference type="Proteomes" id="UP001153712">
    <property type="component" value="Chromosome 1"/>
</dbReference>
<dbReference type="AlphaFoldDB" id="A0A9N9XLH7"/>
<dbReference type="GO" id="GO:0015187">
    <property type="term" value="F:glycine transmembrane transporter activity"/>
    <property type="evidence" value="ECO:0007669"/>
    <property type="project" value="UniProtKB-UniRule"/>
</dbReference>
<evidence type="ECO:0000256" key="6">
    <source>
        <dbReference type="ARBA" id="ARBA00022989"/>
    </source>
</evidence>
<evidence type="ECO:0000256" key="4">
    <source>
        <dbReference type="ARBA" id="ARBA00022737"/>
    </source>
</evidence>
<dbReference type="Pfam" id="PF00153">
    <property type="entry name" value="Mito_carr"/>
    <property type="match status" value="3"/>
</dbReference>
<dbReference type="InterPro" id="IPR018108">
    <property type="entry name" value="MCP_transmembrane"/>
</dbReference>
<reference evidence="12" key="1">
    <citation type="submission" date="2022-01" db="EMBL/GenBank/DDBJ databases">
        <authorList>
            <person name="King R."/>
        </authorList>
    </citation>
    <scope>NUCLEOTIDE SEQUENCE</scope>
</reference>
<evidence type="ECO:0000256" key="3">
    <source>
        <dbReference type="ARBA" id="ARBA00022692"/>
    </source>
</evidence>
<accession>A0A9N9XLH7</accession>
<proteinExistence type="inferred from homology"/>
<keyword evidence="4 10" id="KW-0677">Repeat</keyword>
<dbReference type="PROSITE" id="PS50920">
    <property type="entry name" value="SOLCAR"/>
    <property type="match status" value="3"/>
</dbReference>
<evidence type="ECO:0000313" key="13">
    <source>
        <dbReference type="Proteomes" id="UP001153712"/>
    </source>
</evidence>
<comment type="catalytic activity">
    <reaction evidence="9 10">
        <text>glycine(in) = glycine(out)</text>
        <dbReference type="Rhea" id="RHEA:70715"/>
        <dbReference type="ChEBI" id="CHEBI:57305"/>
    </reaction>
</comment>
<evidence type="ECO:0000313" key="12">
    <source>
        <dbReference type="EMBL" id="CAG9853663.1"/>
    </source>
</evidence>
<keyword evidence="6 10" id="KW-1133">Transmembrane helix</keyword>
<dbReference type="PANTHER" id="PTHR46181:SF3">
    <property type="entry name" value="MITOCHONDRIAL GLYCINE TRANSPORTER"/>
    <property type="match status" value="1"/>
</dbReference>
<evidence type="ECO:0000256" key="7">
    <source>
        <dbReference type="ARBA" id="ARBA00023128"/>
    </source>
</evidence>
<dbReference type="GO" id="GO:1904983">
    <property type="term" value="P:glycine import into mitochondrion"/>
    <property type="evidence" value="ECO:0007669"/>
    <property type="project" value="UniProtKB-UniRule"/>
</dbReference>
<keyword evidence="2 10" id="KW-0813">Transport</keyword>
<dbReference type="PRINTS" id="PR00926">
    <property type="entry name" value="MITOCARRIER"/>
</dbReference>
<comment type="subcellular location">
    <subcellularLocation>
        <location evidence="1">Membrane</location>
        <topology evidence="1">Multi-pass membrane protein</topology>
    </subcellularLocation>
    <subcellularLocation>
        <location evidence="10">Mitochondrion inner membrane</location>
        <topology evidence="10">Multi-pass membrane protein</topology>
    </subcellularLocation>
</comment>
<evidence type="ECO:0000256" key="2">
    <source>
        <dbReference type="ARBA" id="ARBA00022448"/>
    </source>
</evidence>
<dbReference type="GO" id="GO:0005743">
    <property type="term" value="C:mitochondrial inner membrane"/>
    <property type="evidence" value="ECO:0007669"/>
    <property type="project" value="UniProtKB-SubCell"/>
</dbReference>